<keyword evidence="1" id="KW-0444">Lipid biosynthesis</keyword>
<organism evidence="4 5">
    <name type="scientific">Sediminitomix flava</name>
    <dbReference type="NCBI Taxonomy" id="379075"/>
    <lineage>
        <taxon>Bacteria</taxon>
        <taxon>Pseudomonadati</taxon>
        <taxon>Bacteroidota</taxon>
        <taxon>Cytophagia</taxon>
        <taxon>Cytophagales</taxon>
        <taxon>Flammeovirgaceae</taxon>
        <taxon>Sediminitomix</taxon>
    </lineage>
</organism>
<reference evidence="4 5" key="1">
    <citation type="submission" date="2018-03" db="EMBL/GenBank/DDBJ databases">
        <title>Genomic Encyclopedia of Archaeal and Bacterial Type Strains, Phase II (KMG-II): from individual species to whole genera.</title>
        <authorList>
            <person name="Goeker M."/>
        </authorList>
    </citation>
    <scope>NUCLEOTIDE SEQUENCE [LARGE SCALE GENOMIC DNA]</scope>
    <source>
        <strain evidence="4 5">DSM 28229</strain>
    </source>
</reference>
<evidence type="ECO:0000256" key="1">
    <source>
        <dbReference type="ARBA" id="ARBA00022516"/>
    </source>
</evidence>
<dbReference type="Pfam" id="PF04336">
    <property type="entry name" value="ACP_PD"/>
    <property type="match status" value="1"/>
</dbReference>
<dbReference type="GO" id="GO:0006633">
    <property type="term" value="P:fatty acid biosynthetic process"/>
    <property type="evidence" value="ECO:0007669"/>
    <property type="project" value="InterPro"/>
</dbReference>
<dbReference type="PANTHER" id="PTHR38764">
    <property type="entry name" value="ACYL CARRIER PROTEIN PHOSPHODIESTERASE"/>
    <property type="match status" value="1"/>
</dbReference>
<comment type="caution">
    <text evidence="4">The sequence shown here is derived from an EMBL/GenBank/DDBJ whole genome shotgun (WGS) entry which is preliminary data.</text>
</comment>
<dbReference type="GO" id="GO:0008770">
    <property type="term" value="F:[acyl-carrier-protein] phosphodiesterase activity"/>
    <property type="evidence" value="ECO:0007669"/>
    <property type="project" value="InterPro"/>
</dbReference>
<dbReference type="RefSeq" id="WP_109619143.1">
    <property type="nucleotide sequence ID" value="NZ_QGDO01000003.1"/>
</dbReference>
<dbReference type="PANTHER" id="PTHR38764:SF1">
    <property type="entry name" value="ACYL CARRIER PROTEIN PHOSPHODIESTERASE"/>
    <property type="match status" value="1"/>
</dbReference>
<accession>A0A315ZY78</accession>
<dbReference type="PIRSF" id="PIRSF011489">
    <property type="entry name" value="DUF479"/>
    <property type="match status" value="1"/>
</dbReference>
<evidence type="ECO:0000256" key="2">
    <source>
        <dbReference type="ARBA" id="ARBA00022801"/>
    </source>
</evidence>
<protein>
    <submittedName>
        <fullName evidence="4">Acyl carrier protein phosphodiesterase</fullName>
    </submittedName>
</protein>
<sequence length="196" mass="23241">MNFLAHIYLSGENRELMVGNFIGDFVKGKNYLNYEGDFQKGIILHRQIDSYTDSHPLFKEACQVIRTEAKRYAPVAMDVFFDHFLAKNWSNYHSDTLLKFSHSVFDNFQFYQNQMPERVQAFLPFMIQDNWLIRYAEFDGIDRSLKGINRRTGGKAGLDNGVLWLDKYYSELEELFFNFFKELESFVISFLNEEKK</sequence>
<dbReference type="AlphaFoldDB" id="A0A315ZY78"/>
<evidence type="ECO:0000313" key="5">
    <source>
        <dbReference type="Proteomes" id="UP000245535"/>
    </source>
</evidence>
<dbReference type="InterPro" id="IPR007431">
    <property type="entry name" value="ACP_PD"/>
</dbReference>
<evidence type="ECO:0000256" key="3">
    <source>
        <dbReference type="ARBA" id="ARBA00023098"/>
    </source>
</evidence>
<dbReference type="OrthoDB" id="8442777at2"/>
<gene>
    <name evidence="4" type="ORF">BC781_103559</name>
</gene>
<dbReference type="Proteomes" id="UP000245535">
    <property type="component" value="Unassembled WGS sequence"/>
</dbReference>
<keyword evidence="5" id="KW-1185">Reference proteome</keyword>
<keyword evidence="3" id="KW-0443">Lipid metabolism</keyword>
<evidence type="ECO:0000313" key="4">
    <source>
        <dbReference type="EMBL" id="PWJ42307.1"/>
    </source>
</evidence>
<dbReference type="EMBL" id="QGDO01000003">
    <property type="protein sequence ID" value="PWJ42307.1"/>
    <property type="molecule type" value="Genomic_DNA"/>
</dbReference>
<name>A0A315ZY78_SEDFL</name>
<keyword evidence="2" id="KW-0378">Hydrolase</keyword>
<proteinExistence type="predicted"/>